<feature type="compositionally biased region" description="Polar residues" evidence="1">
    <location>
        <begin position="17"/>
        <end position="30"/>
    </location>
</feature>
<feature type="region of interest" description="Disordered" evidence="1">
    <location>
        <begin position="1"/>
        <end position="61"/>
    </location>
</feature>
<reference evidence="2 3" key="1">
    <citation type="submission" date="2019-02" db="EMBL/GenBank/DDBJ databases">
        <title>Genome sequencing of the rare red list fungi Dentipellis fragilis.</title>
        <authorList>
            <person name="Buettner E."/>
            <person name="Kellner H."/>
        </authorList>
    </citation>
    <scope>NUCLEOTIDE SEQUENCE [LARGE SCALE GENOMIC DNA]</scope>
    <source>
        <strain evidence="2 3">DSM 105465</strain>
    </source>
</reference>
<dbReference type="EMBL" id="SEOQ01000354">
    <property type="protein sequence ID" value="TFY64981.1"/>
    <property type="molecule type" value="Genomic_DNA"/>
</dbReference>
<keyword evidence="3" id="KW-1185">Reference proteome</keyword>
<comment type="caution">
    <text evidence="2">The sequence shown here is derived from an EMBL/GenBank/DDBJ whole genome shotgun (WGS) entry which is preliminary data.</text>
</comment>
<evidence type="ECO:0000313" key="3">
    <source>
        <dbReference type="Proteomes" id="UP000298327"/>
    </source>
</evidence>
<sequence length="104" mass="11217">MYPSNSPKRRQPYPWTGSPNRVSGPSTHHATQPAGAYPQWPHNATYPSSAGPAGNLTSGYYPPAALYAETDSYDVNYPHANTSQASGNFVPHSLLEGQGSRYHA</sequence>
<organism evidence="2 3">
    <name type="scientific">Dentipellis fragilis</name>
    <dbReference type="NCBI Taxonomy" id="205917"/>
    <lineage>
        <taxon>Eukaryota</taxon>
        <taxon>Fungi</taxon>
        <taxon>Dikarya</taxon>
        <taxon>Basidiomycota</taxon>
        <taxon>Agaricomycotina</taxon>
        <taxon>Agaricomycetes</taxon>
        <taxon>Russulales</taxon>
        <taxon>Hericiaceae</taxon>
        <taxon>Dentipellis</taxon>
    </lineage>
</organism>
<name>A0A4Y9YTU7_9AGAM</name>
<protein>
    <submittedName>
        <fullName evidence="2">Uncharacterized protein</fullName>
    </submittedName>
</protein>
<dbReference type="AlphaFoldDB" id="A0A4Y9YTU7"/>
<gene>
    <name evidence="2" type="ORF">EVG20_g5760</name>
</gene>
<dbReference type="Proteomes" id="UP000298327">
    <property type="component" value="Unassembled WGS sequence"/>
</dbReference>
<evidence type="ECO:0000313" key="2">
    <source>
        <dbReference type="EMBL" id="TFY64981.1"/>
    </source>
</evidence>
<proteinExistence type="predicted"/>
<accession>A0A4Y9YTU7</accession>
<evidence type="ECO:0000256" key="1">
    <source>
        <dbReference type="SAM" id="MobiDB-lite"/>
    </source>
</evidence>
<feature type="region of interest" description="Disordered" evidence="1">
    <location>
        <begin position="78"/>
        <end position="104"/>
    </location>
</feature>